<dbReference type="KEGG" id="chih:GWR21_22180"/>
<dbReference type="EMBL" id="CP048113">
    <property type="protein sequence ID" value="QHS62215.1"/>
    <property type="molecule type" value="Genomic_DNA"/>
</dbReference>
<evidence type="ECO:0000256" key="1">
    <source>
        <dbReference type="ARBA" id="ARBA00000085"/>
    </source>
</evidence>
<dbReference type="EC" id="2.7.13.3" evidence="2"/>
<evidence type="ECO:0000259" key="4">
    <source>
        <dbReference type="PROSITE" id="PS50109"/>
    </source>
</evidence>
<dbReference type="InterPro" id="IPR004358">
    <property type="entry name" value="Sig_transdc_His_kin-like_C"/>
</dbReference>
<dbReference type="Gene3D" id="1.10.287.130">
    <property type="match status" value="1"/>
</dbReference>
<dbReference type="AlphaFoldDB" id="A0A6B9ZM50"/>
<proteinExistence type="predicted"/>
<dbReference type="Pfam" id="PF00027">
    <property type="entry name" value="cNMP_binding"/>
    <property type="match status" value="1"/>
</dbReference>
<dbReference type="GO" id="GO:0004673">
    <property type="term" value="F:protein histidine kinase activity"/>
    <property type="evidence" value="ECO:0007669"/>
    <property type="project" value="UniProtKB-EC"/>
</dbReference>
<dbReference type="Pfam" id="PF02518">
    <property type="entry name" value="HATPase_c"/>
    <property type="match status" value="1"/>
</dbReference>
<dbReference type="InterPro" id="IPR018490">
    <property type="entry name" value="cNMP-bd_dom_sf"/>
</dbReference>
<dbReference type="Gene3D" id="3.30.565.10">
    <property type="entry name" value="Histidine kinase-like ATPase, C-terminal domain"/>
    <property type="match status" value="1"/>
</dbReference>
<dbReference type="InterPro" id="IPR000595">
    <property type="entry name" value="cNMP-bd_dom"/>
</dbReference>
<dbReference type="CDD" id="cd00038">
    <property type="entry name" value="CAP_ED"/>
    <property type="match status" value="1"/>
</dbReference>
<reference evidence="5 6" key="1">
    <citation type="submission" date="2020-01" db="EMBL/GenBank/DDBJ databases">
        <title>Complete genome sequence of Chitinophaga sp. H33E-04 isolated from quinoa roots.</title>
        <authorList>
            <person name="Weon H.-Y."/>
            <person name="Lee S.A."/>
        </authorList>
    </citation>
    <scope>NUCLEOTIDE SEQUENCE [LARGE SCALE GENOMIC DNA]</scope>
    <source>
        <strain evidence="5 6">H33E-04</strain>
    </source>
</reference>
<dbReference type="SUPFAM" id="SSF55874">
    <property type="entry name" value="ATPase domain of HSP90 chaperone/DNA topoisomerase II/histidine kinase"/>
    <property type="match status" value="1"/>
</dbReference>
<dbReference type="SMART" id="SM00387">
    <property type="entry name" value="HATPase_c"/>
    <property type="match status" value="1"/>
</dbReference>
<dbReference type="RefSeq" id="WP_162333867.1">
    <property type="nucleotide sequence ID" value="NZ_CP048113.1"/>
</dbReference>
<dbReference type="InterPro" id="IPR005467">
    <property type="entry name" value="His_kinase_dom"/>
</dbReference>
<evidence type="ECO:0000313" key="5">
    <source>
        <dbReference type="EMBL" id="QHS62215.1"/>
    </source>
</evidence>
<dbReference type="Gene3D" id="2.60.120.10">
    <property type="entry name" value="Jelly Rolls"/>
    <property type="match status" value="1"/>
</dbReference>
<dbReference type="PRINTS" id="PR00344">
    <property type="entry name" value="BCTRLSENSOR"/>
</dbReference>
<feature type="domain" description="Cyclic nucleotide-binding" evidence="3">
    <location>
        <begin position="14"/>
        <end position="116"/>
    </location>
</feature>
<gene>
    <name evidence="5" type="ORF">GWR21_22180</name>
</gene>
<keyword evidence="6" id="KW-1185">Reference proteome</keyword>
<organism evidence="5 6">
    <name type="scientific">Chitinophaga agri</name>
    <dbReference type="NCBI Taxonomy" id="2703787"/>
    <lineage>
        <taxon>Bacteria</taxon>
        <taxon>Pseudomonadati</taxon>
        <taxon>Bacteroidota</taxon>
        <taxon>Chitinophagia</taxon>
        <taxon>Chitinophagales</taxon>
        <taxon>Chitinophagaceae</taxon>
        <taxon>Chitinophaga</taxon>
    </lineage>
</organism>
<protein>
    <recommendedName>
        <fullName evidence="2">histidine kinase</fullName>
        <ecNumber evidence="2">2.7.13.3</ecNumber>
    </recommendedName>
</protein>
<dbReference type="InterPro" id="IPR036890">
    <property type="entry name" value="HATPase_C_sf"/>
</dbReference>
<dbReference type="Proteomes" id="UP000476411">
    <property type="component" value="Chromosome"/>
</dbReference>
<sequence length="468" mass="52843">MTTITVEWMRAIETLHGVPDNQLQWFIDNSERREIPAGSFAFNVGEPMTGTHVILSGEIRICQMQNNELRELMIAESGRILGYLPFSRGMTSSVAGEAIGDVIIYTLPMDKIEPMIRHHFELTQALVHIMTNRVRDYTSFIRQGEKMMALGKLSAGLAHELNNPAAAVVRGAHSMKKHLQLQPEFFKKIMEIKMDEAAIDLVKEKMFEILSKHNTHKTPLTLIQRSQMEDDLTDWLDDLDVENSAELAENFVEFGFTIDDLDTFKQKLGAKDVSPVFNWINNNLITEKIVSDIEEASKRIADLVGSVKTFTHMDQGYDKQLTNIHDGLRTTLSILQYKIRKGNIEVTEQYDTSLPPLRALIGELNQVWTNIIDNALDAMEVNKKGKLTIKTERDKDCLKVIITDDGPGIPAHILERIFDPFFTTKDPGKGTGLGLDIVSQIVRQHKGYLKAESKPGETRFIVSLPIQG</sequence>
<dbReference type="PANTHER" id="PTHR43065">
    <property type="entry name" value="SENSOR HISTIDINE KINASE"/>
    <property type="match status" value="1"/>
</dbReference>
<dbReference type="PANTHER" id="PTHR43065:SF48">
    <property type="entry name" value="HISTIDINE KINASE"/>
    <property type="match status" value="1"/>
</dbReference>
<accession>A0A6B9ZM50</accession>
<dbReference type="InterPro" id="IPR003594">
    <property type="entry name" value="HATPase_dom"/>
</dbReference>
<dbReference type="SUPFAM" id="SSF51206">
    <property type="entry name" value="cAMP-binding domain-like"/>
    <property type="match status" value="1"/>
</dbReference>
<dbReference type="PROSITE" id="PS50042">
    <property type="entry name" value="CNMP_BINDING_3"/>
    <property type="match status" value="1"/>
</dbReference>
<feature type="domain" description="Histidine kinase" evidence="4">
    <location>
        <begin position="293"/>
        <end position="468"/>
    </location>
</feature>
<evidence type="ECO:0000259" key="3">
    <source>
        <dbReference type="PROSITE" id="PS50042"/>
    </source>
</evidence>
<dbReference type="InterPro" id="IPR014710">
    <property type="entry name" value="RmlC-like_jellyroll"/>
</dbReference>
<evidence type="ECO:0000313" key="6">
    <source>
        <dbReference type="Proteomes" id="UP000476411"/>
    </source>
</evidence>
<comment type="catalytic activity">
    <reaction evidence="1">
        <text>ATP + protein L-histidine = ADP + protein N-phospho-L-histidine.</text>
        <dbReference type="EC" id="2.7.13.3"/>
    </reaction>
</comment>
<name>A0A6B9ZM50_9BACT</name>
<dbReference type="PROSITE" id="PS50109">
    <property type="entry name" value="HIS_KIN"/>
    <property type="match status" value="1"/>
</dbReference>
<evidence type="ECO:0000256" key="2">
    <source>
        <dbReference type="ARBA" id="ARBA00012438"/>
    </source>
</evidence>